<feature type="compositionally biased region" description="Basic and acidic residues" evidence="1">
    <location>
        <begin position="141"/>
        <end position="153"/>
    </location>
</feature>
<keyword evidence="3" id="KW-1185">Reference proteome</keyword>
<dbReference type="AlphaFoldDB" id="W7EL69"/>
<sequence length="347" mass="37354">MPFVLLANQTHSGSDFRAPLPLNDFARGTQKKKQEGSACSDIKDSGLPSRPGGNRVLSGLDPGSVNGSGGLVALLPPGIAFPTGIAHAVPATRLRRFCQYRGEEFGGCAVGLGEMGQGLLERLHVQLGASIGRSRAGIDRFTESSSQREDRWKVPKPPQAQGDIAAGDPRSRCPYHSGHIAPPRMCWPSSVVQRDARLCRVQISLKPRRLPRGDMDHIPLRKAVRWQTVELPVDSFLAAAMAQLASHPWTESTIIPLLSNKSIWIAGTQDTDGGDRLIWILGINSAVNVGLTLNSNHISRKVYLSSQPDSVIRLGSPSSRVARTYQGVNSPGRKAAALTTVPESVFV</sequence>
<feature type="region of interest" description="Disordered" evidence="1">
    <location>
        <begin position="29"/>
        <end position="61"/>
    </location>
</feature>
<protein>
    <submittedName>
        <fullName evidence="2">Uncharacterized protein</fullName>
    </submittedName>
</protein>
<evidence type="ECO:0000313" key="2">
    <source>
        <dbReference type="EMBL" id="EUN26655.1"/>
    </source>
</evidence>
<organism evidence="2 3">
    <name type="scientific">Bipolaris victoriae (strain FI3)</name>
    <name type="common">Victoria blight of oats agent</name>
    <name type="synonym">Cochliobolus victoriae</name>
    <dbReference type="NCBI Taxonomy" id="930091"/>
    <lineage>
        <taxon>Eukaryota</taxon>
        <taxon>Fungi</taxon>
        <taxon>Dikarya</taxon>
        <taxon>Ascomycota</taxon>
        <taxon>Pezizomycotina</taxon>
        <taxon>Dothideomycetes</taxon>
        <taxon>Pleosporomycetidae</taxon>
        <taxon>Pleosporales</taxon>
        <taxon>Pleosporineae</taxon>
        <taxon>Pleosporaceae</taxon>
        <taxon>Bipolaris</taxon>
    </lineage>
</organism>
<dbReference type="RefSeq" id="XP_014556199.1">
    <property type="nucleotide sequence ID" value="XM_014700713.1"/>
</dbReference>
<dbReference type="Proteomes" id="UP000054337">
    <property type="component" value="Unassembled WGS sequence"/>
</dbReference>
<accession>W7EL69</accession>
<name>W7EL69_BIPV3</name>
<dbReference type="GeneID" id="26251800"/>
<gene>
    <name evidence="2" type="ORF">COCVIDRAFT_16315</name>
</gene>
<dbReference type="HOGENOM" id="CLU_799221_0_0_1"/>
<evidence type="ECO:0000313" key="3">
    <source>
        <dbReference type="Proteomes" id="UP000054337"/>
    </source>
</evidence>
<proteinExistence type="predicted"/>
<feature type="region of interest" description="Disordered" evidence="1">
    <location>
        <begin position="141"/>
        <end position="169"/>
    </location>
</feature>
<reference evidence="2 3" key="1">
    <citation type="journal article" date="2013" name="PLoS Genet.">
        <title>Comparative genome structure, secondary metabolite, and effector coding capacity across Cochliobolus pathogens.</title>
        <authorList>
            <person name="Condon B.J."/>
            <person name="Leng Y."/>
            <person name="Wu D."/>
            <person name="Bushley K.E."/>
            <person name="Ohm R.A."/>
            <person name="Otillar R."/>
            <person name="Martin J."/>
            <person name="Schackwitz W."/>
            <person name="Grimwood J."/>
            <person name="MohdZainudin N."/>
            <person name="Xue C."/>
            <person name="Wang R."/>
            <person name="Manning V.A."/>
            <person name="Dhillon B."/>
            <person name="Tu Z.J."/>
            <person name="Steffenson B.J."/>
            <person name="Salamov A."/>
            <person name="Sun H."/>
            <person name="Lowry S."/>
            <person name="LaButti K."/>
            <person name="Han J."/>
            <person name="Copeland A."/>
            <person name="Lindquist E."/>
            <person name="Barry K."/>
            <person name="Schmutz J."/>
            <person name="Baker S.E."/>
            <person name="Ciuffetti L.M."/>
            <person name="Grigoriev I.V."/>
            <person name="Zhong S."/>
            <person name="Turgeon B.G."/>
        </authorList>
    </citation>
    <scope>NUCLEOTIDE SEQUENCE [LARGE SCALE GENOMIC DNA]</scope>
    <source>
        <strain evidence="2 3">FI3</strain>
    </source>
</reference>
<evidence type="ECO:0000256" key="1">
    <source>
        <dbReference type="SAM" id="MobiDB-lite"/>
    </source>
</evidence>
<dbReference type="EMBL" id="KI968737">
    <property type="protein sequence ID" value="EUN26655.1"/>
    <property type="molecule type" value="Genomic_DNA"/>
</dbReference>